<organism evidence="2 3">
    <name type="scientific">Sphingomonas cremea</name>
    <dbReference type="NCBI Taxonomy" id="2904799"/>
    <lineage>
        <taxon>Bacteria</taxon>
        <taxon>Pseudomonadati</taxon>
        <taxon>Pseudomonadota</taxon>
        <taxon>Alphaproteobacteria</taxon>
        <taxon>Sphingomonadales</taxon>
        <taxon>Sphingomonadaceae</taxon>
        <taxon>Sphingomonas</taxon>
    </lineage>
</organism>
<keyword evidence="3" id="KW-1185">Reference proteome</keyword>
<dbReference type="Proteomes" id="UP001139410">
    <property type="component" value="Unassembled WGS sequence"/>
</dbReference>
<name>A0A9X1TVZ6_9SPHN</name>
<comment type="caution">
    <text evidence="2">The sequence shown here is derived from an EMBL/GenBank/DDBJ whole genome shotgun (WGS) entry which is preliminary data.</text>
</comment>
<dbReference type="AlphaFoldDB" id="A0A9X1TVZ6"/>
<dbReference type="EMBL" id="JAKFGM010000001">
    <property type="protein sequence ID" value="MCF2513550.1"/>
    <property type="molecule type" value="Genomic_DNA"/>
</dbReference>
<accession>A0A9X1TVZ6</accession>
<dbReference type="RefSeq" id="WP_235066059.1">
    <property type="nucleotide sequence ID" value="NZ_JAKFGM010000001.1"/>
</dbReference>
<feature type="signal peptide" evidence="1">
    <location>
        <begin position="1"/>
        <end position="21"/>
    </location>
</feature>
<feature type="chain" id="PRO_5040812568" evidence="1">
    <location>
        <begin position="22"/>
        <end position="69"/>
    </location>
</feature>
<protein>
    <submittedName>
        <fullName evidence="2">Uncharacterized protein</fullName>
    </submittedName>
</protein>
<gene>
    <name evidence="2" type="ORF">LVY65_00485</name>
</gene>
<reference evidence="2" key="1">
    <citation type="submission" date="2022-01" db="EMBL/GenBank/DDBJ databases">
        <authorList>
            <person name="Jo J.-H."/>
            <person name="Im W.-T."/>
        </authorList>
    </citation>
    <scope>NUCLEOTIDE SEQUENCE</scope>
    <source>
        <strain evidence="2">G124</strain>
    </source>
</reference>
<proteinExistence type="predicted"/>
<evidence type="ECO:0000256" key="1">
    <source>
        <dbReference type="SAM" id="SignalP"/>
    </source>
</evidence>
<keyword evidence="1" id="KW-0732">Signal</keyword>
<sequence>MRIITLATLSAALVFAVPATAKGQSDSDQPTAGQSAEKKVCKKLKVTGSRMGDRVCLTASEWKKVEEQK</sequence>
<evidence type="ECO:0000313" key="2">
    <source>
        <dbReference type="EMBL" id="MCF2513550.1"/>
    </source>
</evidence>
<evidence type="ECO:0000313" key="3">
    <source>
        <dbReference type="Proteomes" id="UP001139410"/>
    </source>
</evidence>